<dbReference type="PANTHER" id="PTHR43280">
    <property type="entry name" value="ARAC-FAMILY TRANSCRIPTIONAL REGULATOR"/>
    <property type="match status" value="1"/>
</dbReference>
<dbReference type="InterPro" id="IPR018060">
    <property type="entry name" value="HTH_AraC"/>
</dbReference>
<dbReference type="InterPro" id="IPR009057">
    <property type="entry name" value="Homeodomain-like_sf"/>
</dbReference>
<accession>A0A5B8W9K9</accession>
<dbReference type="Pfam" id="PF22200">
    <property type="entry name" value="ExsA_N"/>
    <property type="match status" value="1"/>
</dbReference>
<dbReference type="GO" id="GO:0043565">
    <property type="term" value="F:sequence-specific DNA binding"/>
    <property type="evidence" value="ECO:0007669"/>
    <property type="project" value="InterPro"/>
</dbReference>
<keyword evidence="2" id="KW-0238">DNA-binding</keyword>
<gene>
    <name evidence="5" type="ORF">FSB76_22200</name>
</gene>
<dbReference type="InterPro" id="IPR054015">
    <property type="entry name" value="ExsA-like_N"/>
</dbReference>
<dbReference type="PANTHER" id="PTHR43280:SF2">
    <property type="entry name" value="HTH-TYPE TRANSCRIPTIONAL REGULATOR EXSA"/>
    <property type="match status" value="1"/>
</dbReference>
<dbReference type="Proteomes" id="UP000321362">
    <property type="component" value="Chromosome"/>
</dbReference>
<keyword evidence="3" id="KW-0804">Transcription</keyword>
<evidence type="ECO:0000259" key="4">
    <source>
        <dbReference type="PROSITE" id="PS01124"/>
    </source>
</evidence>
<organism evidence="5 6">
    <name type="scientific">Mucilaginibacter ginsenosidivorax</name>
    <dbReference type="NCBI Taxonomy" id="862126"/>
    <lineage>
        <taxon>Bacteria</taxon>
        <taxon>Pseudomonadati</taxon>
        <taxon>Bacteroidota</taxon>
        <taxon>Sphingobacteriia</taxon>
        <taxon>Sphingobacteriales</taxon>
        <taxon>Sphingobacteriaceae</taxon>
        <taxon>Mucilaginibacter</taxon>
    </lineage>
</organism>
<reference evidence="5 6" key="1">
    <citation type="journal article" date="2013" name="J. Microbiol.">
        <title>Mucilaginibacter ginsenosidivorax sp. nov., with ginsenoside converting activity isolated from sediment.</title>
        <authorList>
            <person name="Kim J.K."/>
            <person name="Choi T.E."/>
            <person name="Liu Q.M."/>
            <person name="Park H.Y."/>
            <person name="Yi T.H."/>
            <person name="Yoon M.H."/>
            <person name="Kim S.C."/>
            <person name="Im W.T."/>
        </authorList>
    </citation>
    <scope>NUCLEOTIDE SEQUENCE [LARGE SCALE GENOMIC DNA]</scope>
    <source>
        <strain evidence="5 6">KHI28</strain>
    </source>
</reference>
<proteinExistence type="predicted"/>
<dbReference type="OrthoDB" id="4480133at2"/>
<dbReference type="SUPFAM" id="SSF46689">
    <property type="entry name" value="Homeodomain-like"/>
    <property type="match status" value="1"/>
</dbReference>
<name>A0A5B8W9K9_9SPHI</name>
<sequence>MASEYLVPEHALTYVISGEFGINKFGKKYTYGAGESVLFKRNELARFTKDPLGETPFSCVTIFFMQPFLQKYYTTNAPAQAFLKEEHESYLKMIPFCTDPLFESLFNSVLPYYKYSNPLPQELISMKLMEAMTILRTINKKGTDSILSDFAEPGKIDLGDFMEKNFTYNVNLERFGYLTGRSLATFKRDFQKTFNTTPQKWLLQKRLEQAHFLLTTNKKKPSEVYLEVGFENLSHFSASFKQMFGYNASSL</sequence>
<dbReference type="EMBL" id="CP042437">
    <property type="protein sequence ID" value="QEC80574.1"/>
    <property type="molecule type" value="Genomic_DNA"/>
</dbReference>
<keyword evidence="1" id="KW-0805">Transcription regulation</keyword>
<dbReference type="SMART" id="SM00342">
    <property type="entry name" value="HTH_ARAC"/>
    <property type="match status" value="1"/>
</dbReference>
<dbReference type="Gene3D" id="1.10.10.60">
    <property type="entry name" value="Homeodomain-like"/>
    <property type="match status" value="1"/>
</dbReference>
<keyword evidence="6" id="KW-1185">Reference proteome</keyword>
<dbReference type="GO" id="GO:0003700">
    <property type="term" value="F:DNA-binding transcription factor activity"/>
    <property type="evidence" value="ECO:0007669"/>
    <property type="project" value="InterPro"/>
</dbReference>
<feature type="domain" description="HTH araC/xylS-type" evidence="4">
    <location>
        <begin position="156"/>
        <end position="251"/>
    </location>
</feature>
<dbReference type="AlphaFoldDB" id="A0A5B8W9K9"/>
<dbReference type="KEGG" id="mgk:FSB76_22200"/>
<dbReference type="Pfam" id="PF12833">
    <property type="entry name" value="HTH_18"/>
    <property type="match status" value="1"/>
</dbReference>
<evidence type="ECO:0000256" key="3">
    <source>
        <dbReference type="ARBA" id="ARBA00023163"/>
    </source>
</evidence>
<evidence type="ECO:0000313" key="6">
    <source>
        <dbReference type="Proteomes" id="UP000321362"/>
    </source>
</evidence>
<protein>
    <submittedName>
        <fullName evidence="5">Helix-turn-helix domain-containing protein</fullName>
    </submittedName>
</protein>
<evidence type="ECO:0000256" key="2">
    <source>
        <dbReference type="ARBA" id="ARBA00023125"/>
    </source>
</evidence>
<evidence type="ECO:0000313" key="5">
    <source>
        <dbReference type="EMBL" id="QEC80574.1"/>
    </source>
</evidence>
<evidence type="ECO:0000256" key="1">
    <source>
        <dbReference type="ARBA" id="ARBA00023015"/>
    </source>
</evidence>
<dbReference type="PROSITE" id="PS01124">
    <property type="entry name" value="HTH_ARAC_FAMILY_2"/>
    <property type="match status" value="1"/>
</dbReference>